<reference evidence="1" key="1">
    <citation type="journal article" date="2020" name="Stud. Mycol.">
        <title>101 Dothideomycetes genomes: a test case for predicting lifestyles and emergence of pathogens.</title>
        <authorList>
            <person name="Haridas S."/>
            <person name="Albert R."/>
            <person name="Binder M."/>
            <person name="Bloem J."/>
            <person name="Labutti K."/>
            <person name="Salamov A."/>
            <person name="Andreopoulos B."/>
            <person name="Baker S."/>
            <person name="Barry K."/>
            <person name="Bills G."/>
            <person name="Bluhm B."/>
            <person name="Cannon C."/>
            <person name="Castanera R."/>
            <person name="Culley D."/>
            <person name="Daum C."/>
            <person name="Ezra D."/>
            <person name="Gonzalez J."/>
            <person name="Henrissat B."/>
            <person name="Kuo A."/>
            <person name="Liang C."/>
            <person name="Lipzen A."/>
            <person name="Lutzoni F."/>
            <person name="Magnuson J."/>
            <person name="Mondo S."/>
            <person name="Nolan M."/>
            <person name="Ohm R."/>
            <person name="Pangilinan J."/>
            <person name="Park H.-J."/>
            <person name="Ramirez L."/>
            <person name="Alfaro M."/>
            <person name="Sun H."/>
            <person name="Tritt A."/>
            <person name="Yoshinaga Y."/>
            <person name="Zwiers L.-H."/>
            <person name="Turgeon B."/>
            <person name="Goodwin S."/>
            <person name="Spatafora J."/>
            <person name="Crous P."/>
            <person name="Grigoriev I."/>
        </authorList>
    </citation>
    <scope>NUCLEOTIDE SEQUENCE</scope>
    <source>
        <strain evidence="1">CBS 123094</strain>
    </source>
</reference>
<evidence type="ECO:0000313" key="2">
    <source>
        <dbReference type="Proteomes" id="UP000799779"/>
    </source>
</evidence>
<gene>
    <name evidence="1" type="ORF">P154DRAFT_522113</name>
</gene>
<organism evidence="1 2">
    <name type="scientific">Amniculicola lignicola CBS 123094</name>
    <dbReference type="NCBI Taxonomy" id="1392246"/>
    <lineage>
        <taxon>Eukaryota</taxon>
        <taxon>Fungi</taxon>
        <taxon>Dikarya</taxon>
        <taxon>Ascomycota</taxon>
        <taxon>Pezizomycotina</taxon>
        <taxon>Dothideomycetes</taxon>
        <taxon>Pleosporomycetidae</taxon>
        <taxon>Pleosporales</taxon>
        <taxon>Amniculicolaceae</taxon>
        <taxon>Amniculicola</taxon>
    </lineage>
</organism>
<dbReference type="AlphaFoldDB" id="A0A6A5WP13"/>
<evidence type="ECO:0000313" key="1">
    <source>
        <dbReference type="EMBL" id="KAF2000815.1"/>
    </source>
</evidence>
<name>A0A6A5WP13_9PLEO</name>
<keyword evidence="2" id="KW-1185">Reference proteome</keyword>
<accession>A0A6A5WP13</accession>
<proteinExistence type="predicted"/>
<protein>
    <submittedName>
        <fullName evidence="1">Uncharacterized protein</fullName>
    </submittedName>
</protein>
<sequence length="151" mass="17008">MFLNNNLIDDDVLRGWIAQNPLRALARVIARIRNAIGVMNYMNLRSWASPNSRYMNIVNAMLDDLERAEVQWNANHPVDQWVDIRSVFRIWIRNLCQGMVSHADAWAAFAVGSVEAAMPRPLTQPQADLLQAARTLRTALGVSSVNLAAMH</sequence>
<dbReference type="Proteomes" id="UP000799779">
    <property type="component" value="Unassembled WGS sequence"/>
</dbReference>
<dbReference type="EMBL" id="ML977586">
    <property type="protein sequence ID" value="KAF2000815.1"/>
    <property type="molecule type" value="Genomic_DNA"/>
</dbReference>